<reference evidence="1 2" key="1">
    <citation type="submission" date="2016-01" db="EMBL/GenBank/DDBJ databases">
        <title>Whole genome sequencing of Myroides marinus L41.</title>
        <authorList>
            <person name="Hong K.W."/>
        </authorList>
    </citation>
    <scope>NUCLEOTIDE SEQUENCE [LARGE SCALE GENOMIC DNA]</scope>
    <source>
        <strain evidence="1 2">L41</strain>
    </source>
</reference>
<dbReference type="GO" id="GO:0004190">
    <property type="term" value="F:aspartic-type endopeptidase activity"/>
    <property type="evidence" value="ECO:0007669"/>
    <property type="project" value="InterPro"/>
</dbReference>
<dbReference type="RefSeq" id="WP_038988526.1">
    <property type="nucleotide sequence ID" value="NZ_JWJO01000134.1"/>
</dbReference>
<dbReference type="CDD" id="cd05483">
    <property type="entry name" value="retropepsin_like_bacteria"/>
    <property type="match status" value="1"/>
</dbReference>
<dbReference type="AlphaFoldDB" id="A0A164A159"/>
<dbReference type="InterPro" id="IPR001969">
    <property type="entry name" value="Aspartic_peptidase_AS"/>
</dbReference>
<evidence type="ECO:0000313" key="2">
    <source>
        <dbReference type="Proteomes" id="UP000076630"/>
    </source>
</evidence>
<dbReference type="Gene3D" id="2.40.70.10">
    <property type="entry name" value="Acid Proteases"/>
    <property type="match status" value="1"/>
</dbReference>
<dbReference type="EMBL" id="LQNU01000043">
    <property type="protein sequence ID" value="KZE82817.1"/>
    <property type="molecule type" value="Genomic_DNA"/>
</dbReference>
<sequence length="145" mass="16229">MENMKEILKKGGYKQIKFKISKTNHLFVKAKINGVLGDFIIDTGASNSCIDFSHIDHFKIIPEHSTTKASGAGANGMHTQVSFHNHLQMSRWHNKTFGLVILDLTHVNVALVEYKVQTVHGIIGSDILLQGNAIIDYKNQVLYIQ</sequence>
<evidence type="ECO:0000313" key="1">
    <source>
        <dbReference type="EMBL" id="KZE82817.1"/>
    </source>
</evidence>
<dbReference type="GO" id="GO:0006508">
    <property type="term" value="P:proteolysis"/>
    <property type="evidence" value="ECO:0007669"/>
    <property type="project" value="UniProtKB-KW"/>
</dbReference>
<dbReference type="InterPro" id="IPR034122">
    <property type="entry name" value="Retropepsin-like_bacterial"/>
</dbReference>
<dbReference type="InterPro" id="IPR021109">
    <property type="entry name" value="Peptidase_aspartic_dom_sf"/>
</dbReference>
<comment type="caution">
    <text evidence="1">The sequence shown here is derived from an EMBL/GenBank/DDBJ whole genome shotgun (WGS) entry which is preliminary data.</text>
</comment>
<dbReference type="OrthoDB" id="5975497at2"/>
<keyword evidence="2" id="KW-1185">Reference proteome</keyword>
<dbReference type="Proteomes" id="UP000076630">
    <property type="component" value="Unassembled WGS sequence"/>
</dbReference>
<name>A0A164A159_9FLAO</name>
<organism evidence="1 2">
    <name type="scientific">Myroides marinus</name>
    <dbReference type="NCBI Taxonomy" id="703342"/>
    <lineage>
        <taxon>Bacteria</taxon>
        <taxon>Pseudomonadati</taxon>
        <taxon>Bacteroidota</taxon>
        <taxon>Flavobacteriia</taxon>
        <taxon>Flavobacteriales</taxon>
        <taxon>Flavobacteriaceae</taxon>
        <taxon>Myroides</taxon>
    </lineage>
</organism>
<accession>A0A164A159</accession>
<dbReference type="PROSITE" id="PS00141">
    <property type="entry name" value="ASP_PROTEASE"/>
    <property type="match status" value="1"/>
</dbReference>
<gene>
    <name evidence="1" type="ORF">AV926_06840</name>
</gene>
<dbReference type="SUPFAM" id="SSF50630">
    <property type="entry name" value="Acid proteases"/>
    <property type="match status" value="1"/>
</dbReference>
<proteinExistence type="predicted"/>
<keyword evidence="1" id="KW-0645">Protease</keyword>
<keyword evidence="1" id="KW-0378">Hydrolase</keyword>
<dbReference type="Pfam" id="PF13650">
    <property type="entry name" value="Asp_protease_2"/>
    <property type="match status" value="1"/>
</dbReference>
<protein>
    <submittedName>
        <fullName evidence="1">Acid protease</fullName>
    </submittedName>
</protein>